<gene>
    <name evidence="4" type="ordered locus">CTN_0408</name>
</gene>
<accession>B9KC38</accession>
<evidence type="ECO:0000313" key="4">
    <source>
        <dbReference type="EMBL" id="ACM22584.1"/>
    </source>
</evidence>
<dbReference type="CDD" id="cd13585">
    <property type="entry name" value="PBP2_TMBP_like"/>
    <property type="match status" value="1"/>
</dbReference>
<sequence>MGGISMKKLFLVVLLVVASFIFSVKISVLCSPDNADALKWLAQEFMKKNTDIQVEIVPLSWEVLYPKLLQDLRSQAGSFDAFTYDVMTTGAVSFGLVDLGEFMKQHPELVPEDYDLDDFIPQVLEESGKWQGKLIGLPFYNNTMLFYYRKDLFEDPKIRQAFKEKYGRELTLPTTWEEVVDIAEFFTKKYNKNSPTEYGIALMFPRTHTLFYMYLLFFGEYRNAPLGIMRHGTADLEYGEYFTADHKPAFNSEEGLKALEMMKKLMPYSPDPLGSDYGETIEYFNQGLVAMVPQWTGPYLIFKSTLGEDKVGIIPMPGRSVSGQWALGINKFIPEEKKIAAFKFIVFATSKWADKNKFLKFAVAPARISTLKDPEVRAADPRVPALEVTYVTQTHRPRIPEEPRLEDITVETFSKILSGELPLSMETLNDLAKKWEEILGK</sequence>
<protein>
    <submittedName>
        <fullName evidence="4">Extracellular solute-binding protein family 1</fullName>
    </submittedName>
</protein>
<comment type="similarity">
    <text evidence="1">Belongs to the bacterial solute-binding protein 1 family.</text>
</comment>
<dbReference type="InterPro" id="IPR050490">
    <property type="entry name" value="Bact_solute-bd_prot1"/>
</dbReference>
<keyword evidence="5" id="KW-1185">Reference proteome</keyword>
<dbReference type="PANTHER" id="PTHR43649">
    <property type="entry name" value="ARABINOSE-BINDING PROTEIN-RELATED"/>
    <property type="match status" value="1"/>
</dbReference>
<dbReference type="HOGENOM" id="CLU_031285_9_3_0"/>
<reference evidence="4 5" key="1">
    <citation type="journal article" date="2009" name="Biosci. Biotechnol. Biochem.">
        <title>WeGAS: a web-based microbial genome annotation system.</title>
        <authorList>
            <person name="Lee D."/>
            <person name="Seo H."/>
            <person name="Park C."/>
            <person name="Park K."/>
        </authorList>
    </citation>
    <scope>NUCLEOTIDE SEQUENCE [LARGE SCALE GENOMIC DNA]</scope>
    <source>
        <strain evidence="5">ATCC 49049 / DSM 4359 / NBRC 107923 / NS-E</strain>
    </source>
</reference>
<evidence type="ECO:0000256" key="1">
    <source>
        <dbReference type="ARBA" id="ARBA00008520"/>
    </source>
</evidence>
<dbReference type="EMBL" id="CP000916">
    <property type="protein sequence ID" value="ACM22584.1"/>
    <property type="molecule type" value="Genomic_DNA"/>
</dbReference>
<dbReference type="Pfam" id="PF01547">
    <property type="entry name" value="SBP_bac_1"/>
    <property type="match status" value="1"/>
</dbReference>
<name>B9KC38_THENN</name>
<evidence type="ECO:0000313" key="5">
    <source>
        <dbReference type="Proteomes" id="UP000000445"/>
    </source>
</evidence>
<dbReference type="PANTHER" id="PTHR43649:SF34">
    <property type="entry name" value="ABC TRANSPORTER PERIPLASMIC-BINDING PROTEIN YCJN-RELATED"/>
    <property type="match status" value="1"/>
</dbReference>
<dbReference type="AlphaFoldDB" id="B9KC38"/>
<dbReference type="InterPro" id="IPR006059">
    <property type="entry name" value="SBP"/>
</dbReference>
<evidence type="ECO:0000256" key="3">
    <source>
        <dbReference type="ARBA" id="ARBA00022729"/>
    </source>
</evidence>
<dbReference type="Proteomes" id="UP000000445">
    <property type="component" value="Chromosome"/>
</dbReference>
<proteinExistence type="inferred from homology"/>
<dbReference type="SUPFAM" id="SSF53850">
    <property type="entry name" value="Periplasmic binding protein-like II"/>
    <property type="match status" value="1"/>
</dbReference>
<keyword evidence="3" id="KW-0732">Signal</keyword>
<evidence type="ECO:0000256" key="2">
    <source>
        <dbReference type="ARBA" id="ARBA00022448"/>
    </source>
</evidence>
<dbReference type="eggNOG" id="COG1653">
    <property type="taxonomic scope" value="Bacteria"/>
</dbReference>
<dbReference type="KEGG" id="tna:CTN_0408"/>
<dbReference type="STRING" id="309803.CTN_0408"/>
<organism evidence="4 5">
    <name type="scientific">Thermotoga neapolitana (strain ATCC 49049 / DSM 4359 / NBRC 107923 / NS-E)</name>
    <dbReference type="NCBI Taxonomy" id="309803"/>
    <lineage>
        <taxon>Bacteria</taxon>
        <taxon>Thermotogati</taxon>
        <taxon>Thermotogota</taxon>
        <taxon>Thermotogae</taxon>
        <taxon>Thermotogales</taxon>
        <taxon>Thermotogaceae</taxon>
        <taxon>Thermotoga</taxon>
    </lineage>
</organism>
<keyword evidence="2" id="KW-0813">Transport</keyword>
<dbReference type="Gene3D" id="3.40.190.10">
    <property type="entry name" value="Periplasmic binding protein-like II"/>
    <property type="match status" value="2"/>
</dbReference>